<keyword evidence="4" id="KW-0732">Signal</keyword>
<dbReference type="InterPro" id="IPR039424">
    <property type="entry name" value="SBP_5"/>
</dbReference>
<evidence type="ECO:0000256" key="1">
    <source>
        <dbReference type="ARBA" id="ARBA00004196"/>
    </source>
</evidence>
<evidence type="ECO:0000313" key="7">
    <source>
        <dbReference type="Proteomes" id="UP000641954"/>
    </source>
</evidence>
<dbReference type="SUPFAM" id="SSF53850">
    <property type="entry name" value="Periplasmic binding protein-like II"/>
    <property type="match status" value="1"/>
</dbReference>
<dbReference type="Gene3D" id="3.40.190.10">
    <property type="entry name" value="Periplasmic binding protein-like II"/>
    <property type="match status" value="1"/>
</dbReference>
<gene>
    <name evidence="6" type="ORF">H6G72_11675</name>
</gene>
<dbReference type="InterPro" id="IPR000914">
    <property type="entry name" value="SBP_5_dom"/>
</dbReference>
<dbReference type="PIRSF" id="PIRSF002741">
    <property type="entry name" value="MppA"/>
    <property type="match status" value="1"/>
</dbReference>
<evidence type="ECO:0000256" key="3">
    <source>
        <dbReference type="ARBA" id="ARBA00022448"/>
    </source>
</evidence>
<sequence>MYQKILFPLIEIPRKALRGALRFRKGGRESESHFWLKGLKGLKWLKWLKFIGLFSICCFLVVSCGQPQPQSRTTDPNRITIGTTEKLRTIDPADAYEIASGTFLYNMGDRLYTYKTGTTEIIPQLATELPKISPDGKTYTIPIRQGVKFHDGTAFNAEAMAFSLRRFAENGGSPSSLLSGIMESVAATGENELTITLKKPFAAFTALLTFPGLCAVSPQAYEIGQGKFKSDSFIGTGPYKLASYGTDSIKLEANPDYWGEKPVNQGVDIQQFSSTANVYNAFLTGAIDLTYGTLDLDQIANLESQAASKGWQVISGRSNGIYVLTMNQKNASLAKLEVRQAIASLINRPLFQNRVFRGQIEPLYSLIPTTLTEFYQPVFQEKYGDGDIAKVKAALEKAGYSAQNPLKLEIWYRSNLKSNGDVAMTIKAFAEQELGGAIAIELKSVESATAYNNLDKGVYPMFILDWSPDFLDPDNYIQPFLSCSKGSATTGCESGESQLWGSFYYSDRVNELIAQQRQEQNPEKRQQIFSEIQQILAQDIPFIPLWQGKAYIFAQKNLQNVILEPTQRTPFWTISKQ</sequence>
<reference evidence="6 7" key="1">
    <citation type="journal article" date="2020" name="ISME J.">
        <title>Comparative genomics reveals insights into cyanobacterial evolution and habitat adaptation.</title>
        <authorList>
            <person name="Chen M.Y."/>
            <person name="Teng W.K."/>
            <person name="Zhao L."/>
            <person name="Hu C.X."/>
            <person name="Zhou Y.K."/>
            <person name="Han B.P."/>
            <person name="Song L.R."/>
            <person name="Shu W.S."/>
        </authorList>
    </citation>
    <scope>NUCLEOTIDE SEQUENCE [LARGE SCALE GENOMIC DNA]</scope>
    <source>
        <strain evidence="6 7">FACHB-1370</strain>
    </source>
</reference>
<comment type="caution">
    <text evidence="6">The sequence shown here is derived from an EMBL/GenBank/DDBJ whole genome shotgun (WGS) entry which is preliminary data.</text>
</comment>
<evidence type="ECO:0000256" key="4">
    <source>
        <dbReference type="ARBA" id="ARBA00022729"/>
    </source>
</evidence>
<evidence type="ECO:0000256" key="2">
    <source>
        <dbReference type="ARBA" id="ARBA00005695"/>
    </source>
</evidence>
<organism evidence="6 7">
    <name type="scientific">Planktothricoides raciborskii FACHB-1370</name>
    <dbReference type="NCBI Taxonomy" id="2949576"/>
    <lineage>
        <taxon>Bacteria</taxon>
        <taxon>Bacillati</taxon>
        <taxon>Cyanobacteriota</taxon>
        <taxon>Cyanophyceae</taxon>
        <taxon>Oscillatoriophycideae</taxon>
        <taxon>Oscillatoriales</taxon>
        <taxon>Oscillatoriaceae</taxon>
        <taxon>Planktothricoides</taxon>
    </lineage>
</organism>
<evidence type="ECO:0000259" key="5">
    <source>
        <dbReference type="Pfam" id="PF00496"/>
    </source>
</evidence>
<proteinExistence type="inferred from homology"/>
<evidence type="ECO:0000313" key="6">
    <source>
        <dbReference type="EMBL" id="MBD2544485.1"/>
    </source>
</evidence>
<comment type="similarity">
    <text evidence="2">Belongs to the bacterial solute-binding protein 5 family.</text>
</comment>
<dbReference type="RefSeq" id="WP_082348728.1">
    <property type="nucleotide sequence ID" value="NZ_JACJSK010000013.1"/>
</dbReference>
<dbReference type="Pfam" id="PF00496">
    <property type="entry name" value="SBP_bac_5"/>
    <property type="match status" value="1"/>
</dbReference>
<keyword evidence="3" id="KW-0813">Transport</keyword>
<dbReference type="Gene3D" id="3.10.105.10">
    <property type="entry name" value="Dipeptide-binding Protein, Domain 3"/>
    <property type="match status" value="1"/>
</dbReference>
<dbReference type="CDD" id="cd08519">
    <property type="entry name" value="PBP2_NikA_DppA_OppA_like_20"/>
    <property type="match status" value="1"/>
</dbReference>
<dbReference type="PANTHER" id="PTHR30290">
    <property type="entry name" value="PERIPLASMIC BINDING COMPONENT OF ABC TRANSPORTER"/>
    <property type="match status" value="1"/>
</dbReference>
<comment type="subcellular location">
    <subcellularLocation>
        <location evidence="1">Cell envelope</location>
    </subcellularLocation>
</comment>
<keyword evidence="7" id="KW-1185">Reference proteome</keyword>
<dbReference type="InterPro" id="IPR030678">
    <property type="entry name" value="Peptide/Ni-bd"/>
</dbReference>
<name>A0ABR8EFF5_9CYAN</name>
<protein>
    <submittedName>
        <fullName evidence="6">Peptide ABC transporter substrate-binding protein</fullName>
    </submittedName>
</protein>
<accession>A0ABR8EFF5</accession>
<dbReference type="PANTHER" id="PTHR30290:SF10">
    <property type="entry name" value="PERIPLASMIC OLIGOPEPTIDE-BINDING PROTEIN-RELATED"/>
    <property type="match status" value="1"/>
</dbReference>
<dbReference type="EMBL" id="JACJSK010000013">
    <property type="protein sequence ID" value="MBD2544485.1"/>
    <property type="molecule type" value="Genomic_DNA"/>
</dbReference>
<dbReference type="Proteomes" id="UP000641954">
    <property type="component" value="Unassembled WGS sequence"/>
</dbReference>
<feature type="domain" description="Solute-binding protein family 5" evidence="5">
    <location>
        <begin position="120"/>
        <end position="486"/>
    </location>
</feature>
<dbReference type="Gene3D" id="3.90.76.10">
    <property type="entry name" value="Dipeptide-binding Protein, Domain 1"/>
    <property type="match status" value="1"/>
</dbReference>